<dbReference type="PANTHER" id="PTHR39550:SF1">
    <property type="entry name" value="SLL0658 PROTEIN"/>
    <property type="match status" value="1"/>
</dbReference>
<dbReference type="InterPro" id="IPR021799">
    <property type="entry name" value="PIN-like_prokaryotic"/>
</dbReference>
<gene>
    <name evidence="1" type="ORF">DP107_03100</name>
</gene>
<protein>
    <submittedName>
        <fullName evidence="1">Twitching motility protein PilT</fullName>
    </submittedName>
</protein>
<dbReference type="AlphaFoldDB" id="A0A554NFJ5"/>
<dbReference type="OrthoDB" id="359097at2157"/>
<dbReference type="Proteomes" id="UP000319894">
    <property type="component" value="Unassembled WGS sequence"/>
</dbReference>
<keyword evidence="2" id="KW-1185">Reference proteome</keyword>
<reference evidence="1 2" key="1">
    <citation type="submission" date="2018-06" db="EMBL/GenBank/DDBJ databases">
        <title>Natronomonas sp. F16-60 a new haloarchaeon isolated from a solar saltern of Isla Cristina, Huelva, Spain.</title>
        <authorList>
            <person name="Duran-Viseras A."/>
            <person name="Sanchez-Porro C."/>
            <person name="Ventosa A."/>
        </authorList>
    </citation>
    <scope>NUCLEOTIDE SEQUENCE [LARGE SCALE GENOMIC DNA]</scope>
    <source>
        <strain evidence="1 2">F16-60</strain>
    </source>
</reference>
<accession>A0A554NFJ5</accession>
<proteinExistence type="predicted"/>
<organism evidence="1 2">
    <name type="scientific">Haloglomus irregulare</name>
    <dbReference type="NCBI Taxonomy" id="2234134"/>
    <lineage>
        <taxon>Archaea</taxon>
        <taxon>Methanobacteriati</taxon>
        <taxon>Methanobacteriota</taxon>
        <taxon>Stenosarchaea group</taxon>
        <taxon>Halobacteria</taxon>
        <taxon>Halobacteriales</taxon>
        <taxon>Natronomonadaceae</taxon>
        <taxon>Haloglomus</taxon>
    </lineage>
</organism>
<dbReference type="RefSeq" id="WP_144260649.1">
    <property type="nucleotide sequence ID" value="NZ_QMDX01000001.1"/>
</dbReference>
<sequence>MTEVPRKATVLNTTVLSNFAHVNHVELLLGLPRVVTVDAVSTELNDGIETHQYLERALSALEDGIPVVTPSPPAQKLEETLLETLDPGEAQALAVAAEAEGTVVTDDGDARTVADQRGIGLTGSIGLLVRFVENDRIAADTADTYLKRWIDEAGFRSPARDFRRFLGE</sequence>
<name>A0A554NFJ5_9EURY</name>
<dbReference type="InParanoid" id="A0A554NFJ5"/>
<evidence type="ECO:0000313" key="2">
    <source>
        <dbReference type="Proteomes" id="UP000319894"/>
    </source>
</evidence>
<comment type="caution">
    <text evidence="1">The sequence shown here is derived from an EMBL/GenBank/DDBJ whole genome shotgun (WGS) entry which is preliminary data.</text>
</comment>
<evidence type="ECO:0000313" key="1">
    <source>
        <dbReference type="EMBL" id="TSD16167.1"/>
    </source>
</evidence>
<dbReference type="Pfam" id="PF11848">
    <property type="entry name" value="DUF3368"/>
    <property type="match status" value="1"/>
</dbReference>
<dbReference type="EMBL" id="QMDX01000001">
    <property type="protein sequence ID" value="TSD16167.1"/>
    <property type="molecule type" value="Genomic_DNA"/>
</dbReference>
<dbReference type="PANTHER" id="PTHR39550">
    <property type="entry name" value="SLL0658 PROTEIN"/>
    <property type="match status" value="1"/>
</dbReference>